<feature type="region of interest" description="Disordered" evidence="1">
    <location>
        <begin position="1158"/>
        <end position="1184"/>
    </location>
</feature>
<reference evidence="3 4" key="1">
    <citation type="journal article" date="2017" name="G3 (Bethesda)">
        <title>First Draft Genome Sequence of the Pathogenic Fungus Lomentospora prolificans (Formerly Scedosporium prolificans).</title>
        <authorList>
            <person name="Luo R."/>
            <person name="Zimin A."/>
            <person name="Workman R."/>
            <person name="Fan Y."/>
            <person name="Pertea G."/>
            <person name="Grossman N."/>
            <person name="Wear M.P."/>
            <person name="Jia B."/>
            <person name="Miller H."/>
            <person name="Casadevall A."/>
            <person name="Timp W."/>
            <person name="Zhang S.X."/>
            <person name="Salzberg S.L."/>
        </authorList>
    </citation>
    <scope>NUCLEOTIDE SEQUENCE [LARGE SCALE GENOMIC DNA]</scope>
    <source>
        <strain evidence="3 4">JHH-5317</strain>
    </source>
</reference>
<evidence type="ECO:0000256" key="1">
    <source>
        <dbReference type="SAM" id="MobiDB-lite"/>
    </source>
</evidence>
<dbReference type="STRING" id="41688.A0A2N3N7Q9"/>
<feature type="compositionally biased region" description="Basic and acidic residues" evidence="1">
    <location>
        <begin position="219"/>
        <end position="240"/>
    </location>
</feature>
<keyword evidence="4" id="KW-1185">Reference proteome</keyword>
<proteinExistence type="predicted"/>
<feature type="region of interest" description="Disordered" evidence="1">
    <location>
        <begin position="519"/>
        <end position="542"/>
    </location>
</feature>
<dbReference type="Pfam" id="PF26639">
    <property type="entry name" value="Het-6_barrel"/>
    <property type="match status" value="1"/>
</dbReference>
<dbReference type="InParanoid" id="A0A2N3N7Q9"/>
<dbReference type="PANTHER" id="PTHR24148">
    <property type="entry name" value="ANKYRIN REPEAT DOMAIN-CONTAINING PROTEIN 39 HOMOLOG-RELATED"/>
    <property type="match status" value="1"/>
</dbReference>
<dbReference type="EMBL" id="NLAX01000696">
    <property type="protein sequence ID" value="PKS08434.1"/>
    <property type="molecule type" value="Genomic_DNA"/>
</dbReference>
<feature type="compositionally biased region" description="Acidic residues" evidence="1">
    <location>
        <begin position="440"/>
        <end position="458"/>
    </location>
</feature>
<dbReference type="InterPro" id="IPR010730">
    <property type="entry name" value="HET"/>
</dbReference>
<gene>
    <name evidence="3" type="ORF">jhhlp_005145</name>
</gene>
<accession>A0A2N3N7Q9</accession>
<feature type="compositionally biased region" description="Polar residues" evidence="1">
    <location>
        <begin position="1002"/>
        <end position="1017"/>
    </location>
</feature>
<sequence length="1260" mass="142773">MNGADATTSRADGPAVNLPKLPIKARTQFNHATFRVPGNAFSRERADLMKGKISLLSKTIKALETELATLRQAYLSRKDVEDVERLRLELQDQTRRHGHTFGGVLEMVNKHFNQTKVALEDVFIPEDQRRGTGNGPSHDNPKPSKTAATEKKRLEELRARLRRASLKAALEDMKNEGNELQSHSSHPKREFEGRDPLATGLENGGEENVVNGQGEEDIRDEKRTRPSDVLDDRKRRDSGKSVRVVINGATIEEGKIDDVSLEEAIGGELGVGAERNDAVSTSEGHIREELQGEGGEEDKPGEVGEDEDEEASDSDIDYSARLQRKAQKKSNSTGKMKNPRKTVADLQKKIDRILEEMKRKDGEALEVTKEEEMTYEKLRQREYTDKLREEEHLDNDHKRAQSLVKIKDRLKRSGQVVPGGLSAGGSIGRPSRSFLAAEDGDLGDEVSESDSGNEESDSQENQLEQQRRIEDMLKIIQALDKRIVDVRRRMEKIEQIKSLREVLLREYFLENKWIKSQTSENARSWRNEQEAPPDGKDHFSSSLPPDFEIYNRPLGKGDIRLLVIWPAPDITYPLLCAVDTQSLNQDPKPSYAALSYHWGEPISNGRLYLVPKRLLKDVTNDHESWGYAIKYAFRISIRNNLFRALSRLRRKDGPVSLWVDFMCINQMNMQEKTQQLGEMVNIYNSAKNVCIWLGEPDDAAHSDDAMEFIHEIMDFAKLDRYLEDPARARKWLYLAELMRDRWFSRRWVVQEVSLAPERASVHCGKRWVSWTDFADAVSLLKSNQRTISGVFDPKDSRDGHNSLREIQSFGACVLLDNMSKLFHTKTTGQRDSSHLELIRPLKSLECLVTSLKTFDASDQRDLIYSLVCIASDTEQASDFYPGKRRNTDIIQKLDVDYSKTRVQVYQDFTSFCIASSGSLDIICRPWAMPITRDKSKGSDSKKVELPSWIPMLASSEFGEPENVYSGRKNGDSLVGPVDQPNYRASRQKAKDWAFVRVGDAPQGSQNQTPGGSENGEFTSLPAPSIAEGSLTKNALRVKGFKLGKVDKVSSRTTGGVILREALALGGWTGIKNHGRVPDRIWRTLVVDKDGNRQIPPTWYQRACFRCLELADTFNNGDLNVRELLQGHSETLQAYLERVRDATWNRRFFRGTRNQGHFDRERRQEDSLDGEHWDQPEAEDSLFGIGPPDMQKNDFICILYGCSVPVVLRELKGQFAGSFRLVGEVYVHGNMDGEAEEDHDGQANGQKGPNRWENDAYFCLV</sequence>
<dbReference type="InterPro" id="IPR052895">
    <property type="entry name" value="HetReg/Transcr_Mod"/>
</dbReference>
<feature type="region of interest" description="Disordered" evidence="1">
    <location>
        <begin position="999"/>
        <end position="1023"/>
    </location>
</feature>
<feature type="compositionally biased region" description="Basic and acidic residues" evidence="1">
    <location>
        <begin position="523"/>
        <end position="539"/>
    </location>
</feature>
<feature type="compositionally biased region" description="Basic and acidic residues" evidence="1">
    <location>
        <begin position="1158"/>
        <end position="1174"/>
    </location>
</feature>
<evidence type="ECO:0000313" key="4">
    <source>
        <dbReference type="Proteomes" id="UP000233524"/>
    </source>
</evidence>
<feature type="compositionally biased region" description="Acidic residues" evidence="1">
    <location>
        <begin position="303"/>
        <end position="316"/>
    </location>
</feature>
<dbReference type="PANTHER" id="PTHR24148:SF64">
    <property type="entry name" value="HETEROKARYON INCOMPATIBILITY DOMAIN-CONTAINING PROTEIN"/>
    <property type="match status" value="1"/>
</dbReference>
<feature type="region of interest" description="Disordered" evidence="1">
    <location>
        <begin position="415"/>
        <end position="434"/>
    </location>
</feature>
<dbReference type="Proteomes" id="UP000233524">
    <property type="component" value="Unassembled WGS sequence"/>
</dbReference>
<feature type="region of interest" description="Disordered" evidence="1">
    <location>
        <begin position="960"/>
        <end position="981"/>
    </location>
</feature>
<comment type="caution">
    <text evidence="3">The sequence shown here is derived from an EMBL/GenBank/DDBJ whole genome shotgun (WGS) entry which is preliminary data.</text>
</comment>
<evidence type="ECO:0000259" key="2">
    <source>
        <dbReference type="Pfam" id="PF06985"/>
    </source>
</evidence>
<feature type="region of interest" description="Disordered" evidence="1">
    <location>
        <begin position="127"/>
        <end position="150"/>
    </location>
</feature>
<feature type="domain" description="Heterokaryon incompatibility" evidence="2">
    <location>
        <begin position="591"/>
        <end position="751"/>
    </location>
</feature>
<organism evidence="3 4">
    <name type="scientific">Lomentospora prolificans</name>
    <dbReference type="NCBI Taxonomy" id="41688"/>
    <lineage>
        <taxon>Eukaryota</taxon>
        <taxon>Fungi</taxon>
        <taxon>Dikarya</taxon>
        <taxon>Ascomycota</taxon>
        <taxon>Pezizomycotina</taxon>
        <taxon>Sordariomycetes</taxon>
        <taxon>Hypocreomycetidae</taxon>
        <taxon>Microascales</taxon>
        <taxon>Microascaceae</taxon>
        <taxon>Lomentospora</taxon>
    </lineage>
</organism>
<name>A0A2N3N7Q9_9PEZI</name>
<dbReference type="OrthoDB" id="3477286at2759"/>
<protein>
    <recommendedName>
        <fullName evidence="2">Heterokaryon incompatibility domain-containing protein</fullName>
    </recommendedName>
</protein>
<dbReference type="VEuPathDB" id="FungiDB:jhhlp_005145"/>
<dbReference type="Pfam" id="PF06985">
    <property type="entry name" value="HET"/>
    <property type="match status" value="1"/>
</dbReference>
<feature type="region of interest" description="Disordered" evidence="1">
    <location>
        <begin position="440"/>
        <end position="464"/>
    </location>
</feature>
<feature type="region of interest" description="Disordered" evidence="1">
    <location>
        <begin position="175"/>
        <end position="347"/>
    </location>
</feature>
<evidence type="ECO:0000313" key="3">
    <source>
        <dbReference type="EMBL" id="PKS08434.1"/>
    </source>
</evidence>
<dbReference type="AlphaFoldDB" id="A0A2N3N7Q9"/>